<protein>
    <recommendedName>
        <fullName evidence="6">Cyclic di-GMP-binding protein</fullName>
    </recommendedName>
    <alternativeName>
        <fullName evidence="6">Cellulose synthase regulatory subunit</fullName>
    </alternativeName>
</protein>
<evidence type="ECO:0000256" key="6">
    <source>
        <dbReference type="RuleBase" id="RU365021"/>
    </source>
</evidence>
<keyword evidence="4 6" id="KW-1133">Transmembrane helix</keyword>
<dbReference type="RefSeq" id="WP_018329837.1">
    <property type="nucleotide sequence ID" value="NZ_JACHBK010000011.1"/>
</dbReference>
<comment type="pathway">
    <text evidence="6">Glycan metabolism; bacterial cellulose biosynthesis.</text>
</comment>
<dbReference type="GO" id="GO:0030244">
    <property type="term" value="P:cellulose biosynthetic process"/>
    <property type="evidence" value="ECO:0007669"/>
    <property type="project" value="UniProtKB-KW"/>
</dbReference>
<dbReference type="PANTHER" id="PTHR39083">
    <property type="entry name" value="CYCLIC DI-GMP-BINDING PROTEIN"/>
    <property type="match status" value="1"/>
</dbReference>
<keyword evidence="6" id="KW-0973">c-di-GMP</keyword>
<dbReference type="AlphaFoldDB" id="A0A7W8X928"/>
<dbReference type="Pfam" id="PF03170">
    <property type="entry name" value="BcsB"/>
    <property type="match status" value="1"/>
</dbReference>
<accession>A0A7W8X928</accession>
<evidence type="ECO:0000313" key="8">
    <source>
        <dbReference type="EMBL" id="MBB5537890.1"/>
    </source>
</evidence>
<dbReference type="EMBL" id="JACHBK010000011">
    <property type="protein sequence ID" value="MBB5537890.1"/>
    <property type="molecule type" value="Genomic_DNA"/>
</dbReference>
<feature type="transmembrane region" description="Helical" evidence="6">
    <location>
        <begin position="748"/>
        <end position="770"/>
    </location>
</feature>
<evidence type="ECO:0000256" key="4">
    <source>
        <dbReference type="ARBA" id="ARBA00022989"/>
    </source>
</evidence>
<sequence length="777" mass="83002">MTRTVLLALILLASHSLPVRAQAPFDMTPERPASDAPIDGWTGDEPASRPVVETPAAQPPEAEAFKRYLLPNGNLDLNGETAGLVWSVYLTPQQAATGAKFNLGYQNSIFVAPEVSRLSVEINDTKIADEAVRSADTVSDLSFTVPRDLLKPGSNLIRLHADQRHRTDCTIESTYQLWSNVDAETTFLSFSGSEARGFRSLDDIRAIGVDDDGLTRFNFVVPALDQPSTTIPLMRLAQGLAVLAGMPNQSFSFDTRSAAEAKPGELAVLVGTPAELQPLLASLPATASAGPVAGFVEDPATGSPVLVVSGPTWQAIGAAIESIVAPTDVNGPAVRRDVITTQRWRSPDAPFLFSDTRLRFSQLGFKTEEFSGRRFRTDFTVGVPADFYANAYGEAVILLDAAYSATVVPGSHIDVYVNGNIASTVPIASYGGGILRHLPINVTMRHFRPGVNTIAIEAMLESEDDKLCAPGATGSETPRFALFDSSEFHMPDFARIAQLPNLAASAGTGFPYGRSLDPTRLYLDRIDADTLSATATFLGRLAVGTGHPIPVETVASPTSIGSRSAIFIGALSQMPDTVLTQMNIDETSRTTWGSDPDGQDGVNTEAALDAWREKLSGGTFAGWIAAFEDWVKENFDISLSSLRFASVSEKSFAPSRETTLLVAQGASPDGSGTWSLVAAPTGRDLRDGVQAVSAQDTWGQLAGHITTYERGTKTIATVPINDFDFVETQPASLSNYRLIAANWLSTNILTYAVLLAGLGVMLGLATAMLLNNLGRRE</sequence>
<comment type="subunit">
    <text evidence="6">Tightly associated with the cellulose synthase catalytic subunit.</text>
</comment>
<dbReference type="PANTHER" id="PTHR39083:SF1">
    <property type="entry name" value="CYCLIC DI-GMP-BINDING PROTEIN"/>
    <property type="match status" value="1"/>
</dbReference>
<evidence type="ECO:0000256" key="2">
    <source>
        <dbReference type="ARBA" id="ARBA00022475"/>
    </source>
</evidence>
<comment type="subcellular location">
    <subcellularLocation>
        <location evidence="6">Cell inner membrane</location>
    </subcellularLocation>
    <subcellularLocation>
        <location evidence="1">Cell membrane</location>
        <topology evidence="1">Single-pass membrane protein</topology>
    </subcellularLocation>
</comment>
<evidence type="ECO:0000313" key="9">
    <source>
        <dbReference type="Proteomes" id="UP000585507"/>
    </source>
</evidence>
<dbReference type="Gene3D" id="2.60.120.260">
    <property type="entry name" value="Galactose-binding domain-like"/>
    <property type="match status" value="2"/>
</dbReference>
<feature type="chain" id="PRO_5031593885" description="Cyclic di-GMP-binding protein" evidence="6">
    <location>
        <begin position="22"/>
        <end position="777"/>
    </location>
</feature>
<proteinExistence type="inferred from homology"/>
<dbReference type="GO" id="GO:0005886">
    <property type="term" value="C:plasma membrane"/>
    <property type="evidence" value="ECO:0007669"/>
    <property type="project" value="UniProtKB-SubCell"/>
</dbReference>
<dbReference type="GO" id="GO:0006011">
    <property type="term" value="P:UDP-alpha-D-glucose metabolic process"/>
    <property type="evidence" value="ECO:0007669"/>
    <property type="project" value="InterPro"/>
</dbReference>
<keyword evidence="5 6" id="KW-0472">Membrane</keyword>
<keyword evidence="6" id="KW-0997">Cell inner membrane</keyword>
<evidence type="ECO:0000256" key="1">
    <source>
        <dbReference type="ARBA" id="ARBA00004162"/>
    </source>
</evidence>
<evidence type="ECO:0000256" key="7">
    <source>
        <dbReference type="SAM" id="MobiDB-lite"/>
    </source>
</evidence>
<dbReference type="UniPathway" id="UPA00694"/>
<keyword evidence="2 6" id="KW-1003">Cell membrane</keyword>
<feature type="signal peptide" evidence="6">
    <location>
        <begin position="1"/>
        <end position="21"/>
    </location>
</feature>
<keyword evidence="6" id="KW-0135">Cellulose biosynthesis</keyword>
<evidence type="ECO:0000256" key="3">
    <source>
        <dbReference type="ARBA" id="ARBA00022692"/>
    </source>
</evidence>
<keyword evidence="9" id="KW-1185">Reference proteome</keyword>
<keyword evidence="6" id="KW-0732">Signal</keyword>
<name>A0A7W8X928_9HYPH</name>
<reference evidence="8 9" key="1">
    <citation type="submission" date="2020-08" db="EMBL/GenBank/DDBJ databases">
        <title>Genomic Encyclopedia of Type Strains, Phase IV (KMG-V): Genome sequencing to study the core and pangenomes of soil and plant-associated prokaryotes.</title>
        <authorList>
            <person name="Whitman W."/>
        </authorList>
    </citation>
    <scope>NUCLEOTIDE SEQUENCE [LARGE SCALE GENOMIC DNA]</scope>
    <source>
        <strain evidence="8 9">SEMIA 4084</strain>
    </source>
</reference>
<dbReference type="Proteomes" id="UP000585507">
    <property type="component" value="Unassembled WGS sequence"/>
</dbReference>
<keyword evidence="3 6" id="KW-0812">Transmembrane</keyword>
<comment type="caution">
    <text evidence="8">The sequence shown here is derived from an EMBL/GenBank/DDBJ whole genome shotgun (WGS) entry which is preliminary data.</text>
</comment>
<comment type="function">
    <text evidence="6">Binds the cellulose synthase activator, bis-(3'-5') cyclic diguanylic acid (c-di-GMP).</text>
</comment>
<feature type="region of interest" description="Disordered" evidence="7">
    <location>
        <begin position="23"/>
        <end position="58"/>
    </location>
</feature>
<organism evidence="8 9">
    <name type="scientific">Rhizobium giardinii</name>
    <dbReference type="NCBI Taxonomy" id="56731"/>
    <lineage>
        <taxon>Bacteria</taxon>
        <taxon>Pseudomonadati</taxon>
        <taxon>Pseudomonadota</taxon>
        <taxon>Alphaproteobacteria</taxon>
        <taxon>Hyphomicrobiales</taxon>
        <taxon>Rhizobiaceae</taxon>
        <taxon>Rhizobium/Agrobacterium group</taxon>
        <taxon>Rhizobium</taxon>
    </lineage>
</organism>
<dbReference type="InterPro" id="IPR018513">
    <property type="entry name" value="Cell_synthase_bac"/>
</dbReference>
<gene>
    <name evidence="8" type="ORF">GGD55_004611</name>
</gene>
<comment type="similarity">
    <text evidence="6">Belongs to the AcsB/BcsB family.</text>
</comment>
<evidence type="ECO:0000256" key="5">
    <source>
        <dbReference type="ARBA" id="ARBA00023136"/>
    </source>
</evidence>